<dbReference type="CDD" id="cd00033">
    <property type="entry name" value="CCP"/>
    <property type="match status" value="1"/>
</dbReference>
<dbReference type="InterPro" id="IPR036179">
    <property type="entry name" value="Ig-like_dom_sf"/>
</dbReference>
<dbReference type="Proteomes" id="UP001152795">
    <property type="component" value="Unassembled WGS sequence"/>
</dbReference>
<keyword evidence="2" id="KW-1003">Cell membrane</keyword>
<dbReference type="SMART" id="SM00032">
    <property type="entry name" value="CCP"/>
    <property type="match status" value="1"/>
</dbReference>
<dbReference type="InterPro" id="IPR051170">
    <property type="entry name" value="Neural/epithelial_adhesion"/>
</dbReference>
<sequence>MKTASDIVDPPSRTAADNPAEIVNLFNRYFTSVFTSDCSPHYACKPDDTPNITNVNLTVYEIQAVLEALDVTKATGSDGIPARLLKETAEVIAPSLCCFFNKSLNTGTLPDEWKLANVVPIHKKGNAEYTENYRPIYLLPIVSKVLERCVLNNIKCHLHQLVHNSQHGFFTGKSWPPGSKGSQGIRGKRGSQGPRGGRGYNGTKGDRGAPGPRGIKGDAGDIMKSKEAPPKITTHPPKIIFINEGVNLTLNCIANRLPSALKRGKGTRLHFTKITYNKKGKYKCLARNSVGMASFDVKIIFKVPPRRLSSRETIVYKGNAVNLQCPVDSYPAAKIRWIKPGYTISNGDVAMVNNTLNIKRVKKEHEGIYLCEGKNMFGSTFTAVFVKVRSEVGPTFREKPPISKGVFRHQKVTVNCIAIGDPVPTITWTKRHEKLPITQETRVELMIKSFDVSDEGNYTCTAENALGSKVVTVLELYLIQCPGLVHPVNGHAINLNEDSNDVMIFSCDQKTQMIGPEIRVCQRNGTWTGRTTYCE</sequence>
<evidence type="ECO:0000256" key="4">
    <source>
        <dbReference type="ARBA" id="ARBA00022737"/>
    </source>
</evidence>
<dbReference type="SMART" id="SM00409">
    <property type="entry name" value="IG"/>
    <property type="match status" value="3"/>
</dbReference>
<evidence type="ECO:0000256" key="2">
    <source>
        <dbReference type="ARBA" id="ARBA00022475"/>
    </source>
</evidence>
<evidence type="ECO:0000313" key="11">
    <source>
        <dbReference type="EMBL" id="CAB4000068.1"/>
    </source>
</evidence>
<keyword evidence="12" id="KW-1185">Reference proteome</keyword>
<protein>
    <submittedName>
        <fullName evidence="11">RNA-directed DNA polymerase from mobile element jockey</fullName>
    </submittedName>
</protein>
<gene>
    <name evidence="11" type="ORF">PACLA_8A082778</name>
</gene>
<dbReference type="FunFam" id="2.60.40.10:FF:000005">
    <property type="entry name" value="Neuronal cell adhesion molecule"/>
    <property type="match status" value="1"/>
</dbReference>
<dbReference type="PROSITE" id="PS50923">
    <property type="entry name" value="SUSHI"/>
    <property type="match status" value="1"/>
</dbReference>
<feature type="compositionally biased region" description="Gly residues" evidence="10">
    <location>
        <begin position="193"/>
        <end position="202"/>
    </location>
</feature>
<dbReference type="PANTHER" id="PTHR12231:SF253">
    <property type="entry name" value="DPR-INTERACTING PROTEIN ETA, ISOFORM B-RELATED"/>
    <property type="match status" value="1"/>
</dbReference>
<dbReference type="Gene3D" id="2.10.70.10">
    <property type="entry name" value="Complement Module, domain 1"/>
    <property type="match status" value="1"/>
</dbReference>
<evidence type="ECO:0000256" key="3">
    <source>
        <dbReference type="ARBA" id="ARBA00022729"/>
    </source>
</evidence>
<feature type="region of interest" description="Disordered" evidence="10">
    <location>
        <begin position="173"/>
        <end position="229"/>
    </location>
</feature>
<dbReference type="SUPFAM" id="SSF57535">
    <property type="entry name" value="Complement control module/SCR domain"/>
    <property type="match status" value="1"/>
</dbReference>
<accession>A0A7D9E408</accession>
<keyword evidence="7" id="KW-0325">Glycoprotein</keyword>
<comment type="subcellular location">
    <subcellularLocation>
        <location evidence="1">Cell membrane</location>
    </subcellularLocation>
</comment>
<dbReference type="Gene3D" id="2.60.40.10">
    <property type="entry name" value="Immunoglobulins"/>
    <property type="match status" value="3"/>
</dbReference>
<dbReference type="Pfam" id="PF01391">
    <property type="entry name" value="Collagen"/>
    <property type="match status" value="1"/>
</dbReference>
<evidence type="ECO:0000256" key="6">
    <source>
        <dbReference type="ARBA" id="ARBA00023157"/>
    </source>
</evidence>
<feature type="disulfide bond" evidence="9">
    <location>
        <begin position="507"/>
        <end position="534"/>
    </location>
</feature>
<evidence type="ECO:0000313" key="12">
    <source>
        <dbReference type="Proteomes" id="UP001152795"/>
    </source>
</evidence>
<keyword evidence="3" id="KW-0732">Signal</keyword>
<dbReference type="InterPro" id="IPR003598">
    <property type="entry name" value="Ig_sub2"/>
</dbReference>
<dbReference type="InterPro" id="IPR008160">
    <property type="entry name" value="Collagen"/>
</dbReference>
<dbReference type="InterPro" id="IPR007110">
    <property type="entry name" value="Ig-like_dom"/>
</dbReference>
<keyword evidence="6 9" id="KW-1015">Disulfide bond</keyword>
<proteinExistence type="predicted"/>
<keyword evidence="9" id="KW-0768">Sushi</keyword>
<keyword evidence="5" id="KW-0472">Membrane</keyword>
<dbReference type="OrthoDB" id="5986421at2759"/>
<keyword evidence="8" id="KW-0393">Immunoglobulin domain</keyword>
<dbReference type="InterPro" id="IPR035976">
    <property type="entry name" value="Sushi/SCR/CCP_sf"/>
</dbReference>
<dbReference type="InterPro" id="IPR000436">
    <property type="entry name" value="Sushi_SCR_CCP_dom"/>
</dbReference>
<keyword evidence="11" id="KW-0695">RNA-directed DNA polymerase</keyword>
<dbReference type="GO" id="GO:0003964">
    <property type="term" value="F:RNA-directed DNA polymerase activity"/>
    <property type="evidence" value="ECO:0007669"/>
    <property type="project" value="UniProtKB-KW"/>
</dbReference>
<dbReference type="SUPFAM" id="SSF48726">
    <property type="entry name" value="Immunoglobulin"/>
    <property type="match status" value="3"/>
</dbReference>
<feature type="compositionally biased region" description="Basic and acidic residues" evidence="10">
    <location>
        <begin position="215"/>
        <end position="229"/>
    </location>
</feature>
<keyword evidence="11" id="KW-0548">Nucleotidyltransferase</keyword>
<evidence type="ECO:0000256" key="10">
    <source>
        <dbReference type="SAM" id="MobiDB-lite"/>
    </source>
</evidence>
<dbReference type="EMBL" id="CACRXK020003747">
    <property type="protein sequence ID" value="CAB4000068.1"/>
    <property type="molecule type" value="Genomic_DNA"/>
</dbReference>
<dbReference type="Pfam" id="PF13927">
    <property type="entry name" value="Ig_3"/>
    <property type="match status" value="2"/>
</dbReference>
<dbReference type="PROSITE" id="PS50835">
    <property type="entry name" value="IG_LIKE"/>
    <property type="match status" value="2"/>
</dbReference>
<comment type="caution">
    <text evidence="11">The sequence shown here is derived from an EMBL/GenBank/DDBJ whole genome shotgun (WGS) entry which is preliminary data.</text>
</comment>
<organism evidence="11 12">
    <name type="scientific">Paramuricea clavata</name>
    <name type="common">Red gorgonian</name>
    <name type="synonym">Violescent sea-whip</name>
    <dbReference type="NCBI Taxonomy" id="317549"/>
    <lineage>
        <taxon>Eukaryota</taxon>
        <taxon>Metazoa</taxon>
        <taxon>Cnidaria</taxon>
        <taxon>Anthozoa</taxon>
        <taxon>Octocorallia</taxon>
        <taxon>Malacalcyonacea</taxon>
        <taxon>Plexauridae</taxon>
        <taxon>Paramuricea</taxon>
    </lineage>
</organism>
<keyword evidence="11" id="KW-0808">Transferase</keyword>
<comment type="caution">
    <text evidence="9">Lacks conserved residue(s) required for the propagation of feature annotation.</text>
</comment>
<evidence type="ECO:0000256" key="7">
    <source>
        <dbReference type="ARBA" id="ARBA00023180"/>
    </source>
</evidence>
<dbReference type="InterPro" id="IPR003599">
    <property type="entry name" value="Ig_sub"/>
</dbReference>
<evidence type="ECO:0000256" key="9">
    <source>
        <dbReference type="PROSITE-ProRule" id="PRU00302"/>
    </source>
</evidence>
<dbReference type="InterPro" id="IPR013783">
    <property type="entry name" value="Ig-like_fold"/>
</dbReference>
<dbReference type="SMART" id="SM00408">
    <property type="entry name" value="IGc2"/>
    <property type="match status" value="3"/>
</dbReference>
<dbReference type="GO" id="GO:0005886">
    <property type="term" value="C:plasma membrane"/>
    <property type="evidence" value="ECO:0007669"/>
    <property type="project" value="UniProtKB-SubCell"/>
</dbReference>
<dbReference type="AlphaFoldDB" id="A0A7D9E408"/>
<evidence type="ECO:0000256" key="8">
    <source>
        <dbReference type="ARBA" id="ARBA00023319"/>
    </source>
</evidence>
<keyword evidence="4" id="KW-0677">Repeat</keyword>
<evidence type="ECO:0000256" key="5">
    <source>
        <dbReference type="ARBA" id="ARBA00023136"/>
    </source>
</evidence>
<name>A0A7D9E408_PARCT</name>
<evidence type="ECO:0000256" key="1">
    <source>
        <dbReference type="ARBA" id="ARBA00004236"/>
    </source>
</evidence>
<dbReference type="PANTHER" id="PTHR12231">
    <property type="entry name" value="CTX-RELATED TYPE I TRANSMEMBRANE PROTEIN"/>
    <property type="match status" value="1"/>
</dbReference>
<reference evidence="11" key="1">
    <citation type="submission" date="2020-04" db="EMBL/GenBank/DDBJ databases">
        <authorList>
            <person name="Alioto T."/>
            <person name="Alioto T."/>
            <person name="Gomez Garrido J."/>
        </authorList>
    </citation>
    <scope>NUCLEOTIDE SEQUENCE</scope>
    <source>
        <strain evidence="11">A484AB</strain>
    </source>
</reference>